<dbReference type="Proteomes" id="UP000094960">
    <property type="component" value="Chromosome"/>
</dbReference>
<dbReference type="RefSeq" id="WP_069777735.1">
    <property type="nucleotide sequence ID" value="NZ_CP017248.1"/>
</dbReference>
<evidence type="ECO:0000313" key="3">
    <source>
        <dbReference type="Proteomes" id="UP000094960"/>
    </source>
</evidence>
<proteinExistence type="predicted"/>
<gene>
    <name evidence="2" type="ORF">BFF78_08560</name>
</gene>
<evidence type="ECO:0000259" key="1">
    <source>
        <dbReference type="Pfam" id="PF19631"/>
    </source>
</evidence>
<name>A0A1D7Y645_9ACTN</name>
<accession>A0A1D7Y645</accession>
<dbReference type="Pfam" id="PF19631">
    <property type="entry name" value="Trypco2"/>
    <property type="match status" value="1"/>
</dbReference>
<dbReference type="InterPro" id="IPR045608">
    <property type="entry name" value="Trypco2"/>
</dbReference>
<reference evidence="3" key="1">
    <citation type="submission" date="2016-09" db="EMBL/GenBank/DDBJ databases">
        <title>Streptomyces puniciscabiei strain:TW1S1 Genome sequencing and assembly.</title>
        <authorList>
            <person name="Kim M.-K."/>
            <person name="Kim S.B."/>
        </authorList>
    </citation>
    <scope>NUCLEOTIDE SEQUENCE [LARGE SCALE GENOMIC DNA]</scope>
    <source>
        <strain evidence="3">TW1S1</strain>
    </source>
</reference>
<sequence>MGVASGPDEGWMDLADAITLLRDQIAEAQDRIAGPAGGDRGVLFTLGEITLDLGLELTGTKGVNGGLRWSVISLGGKKESGTKAIHTMTVKLNPHRPGGGDIDVSDDE</sequence>
<feature type="domain" description="Trypsin-co-occurring" evidence="1">
    <location>
        <begin position="13"/>
        <end position="94"/>
    </location>
</feature>
<organism evidence="2 3">
    <name type="scientific">Streptomyces fodineus</name>
    <dbReference type="NCBI Taxonomy" id="1904616"/>
    <lineage>
        <taxon>Bacteria</taxon>
        <taxon>Bacillati</taxon>
        <taxon>Actinomycetota</taxon>
        <taxon>Actinomycetes</taxon>
        <taxon>Kitasatosporales</taxon>
        <taxon>Streptomycetaceae</taxon>
        <taxon>Streptomyces</taxon>
    </lineage>
</organism>
<keyword evidence="3" id="KW-1185">Reference proteome</keyword>
<dbReference type="KEGG" id="spun:BFF78_08560"/>
<protein>
    <recommendedName>
        <fullName evidence="1">Trypsin-co-occurring domain-containing protein</fullName>
    </recommendedName>
</protein>
<evidence type="ECO:0000313" key="2">
    <source>
        <dbReference type="EMBL" id="AOR31087.1"/>
    </source>
</evidence>
<dbReference type="EMBL" id="CP017248">
    <property type="protein sequence ID" value="AOR31087.1"/>
    <property type="molecule type" value="Genomic_DNA"/>
</dbReference>
<dbReference type="AlphaFoldDB" id="A0A1D7Y645"/>